<dbReference type="GO" id="GO:0016020">
    <property type="term" value="C:membrane"/>
    <property type="evidence" value="ECO:0007669"/>
    <property type="project" value="TreeGrafter"/>
</dbReference>
<evidence type="ECO:0000313" key="3">
    <source>
        <dbReference type="Proteomes" id="UP000582646"/>
    </source>
</evidence>
<keyword evidence="2" id="KW-0378">Hydrolase</keyword>
<gene>
    <name evidence="2" type="ORF">HF999_06905</name>
</gene>
<dbReference type="PRINTS" id="PR00111">
    <property type="entry name" value="ABHYDROLASE"/>
</dbReference>
<dbReference type="PANTHER" id="PTHR43798:SF33">
    <property type="entry name" value="HYDROLASE, PUTATIVE (AFU_ORTHOLOGUE AFUA_2G14860)-RELATED"/>
    <property type="match status" value="1"/>
</dbReference>
<sequence length="314" mass="34175">MRRRTALIHGHRRAYRTGGSGPALLLIHGMADNSSTFEPLFERLAEHYTVIAPDLLGHGDSDRPRADYSLPAFANAMRDLLLYLGVERATLVGHSLGGGIAGQFTYQFPEMVERLVFVNTGGVTRSVSPVLRAVSLPFSELAIRSLALPGVLPATNAALGLLGQVPLKLFVDNAECARVLTGLPHAGTPRAFARTLRAVVDPSGQVVTMLDRTYIADSVPVLVVWGSDDPIIPVDHAHLLHAALPASRLEVFDGAGHFPFRTDPERFLRVLTEFVESTEPARLTQDDLQIALRRDLDLDTEVDLELDVEVETPA</sequence>
<keyword evidence="3" id="KW-1185">Reference proteome</keyword>
<dbReference type="Pfam" id="PF12697">
    <property type="entry name" value="Abhydrolase_6"/>
    <property type="match status" value="1"/>
</dbReference>
<accession>A0A846WYQ7</accession>
<dbReference type="InterPro" id="IPR000639">
    <property type="entry name" value="Epox_hydrolase-like"/>
</dbReference>
<evidence type="ECO:0000259" key="1">
    <source>
        <dbReference type="Pfam" id="PF12697"/>
    </source>
</evidence>
<dbReference type="PRINTS" id="PR00412">
    <property type="entry name" value="EPOXHYDRLASE"/>
</dbReference>
<reference evidence="2 3" key="1">
    <citation type="submission" date="2020-04" db="EMBL/GenBank/DDBJ databases">
        <title>MicrobeNet Type strains.</title>
        <authorList>
            <person name="Nicholson A.C."/>
        </authorList>
    </citation>
    <scope>NUCLEOTIDE SEQUENCE [LARGE SCALE GENOMIC DNA]</scope>
    <source>
        <strain evidence="2 3">DSM 44113</strain>
    </source>
</reference>
<organism evidence="2 3">
    <name type="scientific">Tsukamurella spumae</name>
    <dbReference type="NCBI Taxonomy" id="44753"/>
    <lineage>
        <taxon>Bacteria</taxon>
        <taxon>Bacillati</taxon>
        <taxon>Actinomycetota</taxon>
        <taxon>Actinomycetes</taxon>
        <taxon>Mycobacteriales</taxon>
        <taxon>Tsukamurellaceae</taxon>
        <taxon>Tsukamurella</taxon>
    </lineage>
</organism>
<dbReference type="EMBL" id="JAAXOQ010000007">
    <property type="protein sequence ID" value="NKY18093.1"/>
    <property type="molecule type" value="Genomic_DNA"/>
</dbReference>
<dbReference type="InterPro" id="IPR050266">
    <property type="entry name" value="AB_hydrolase_sf"/>
</dbReference>
<proteinExistence type="predicted"/>
<dbReference type="AlphaFoldDB" id="A0A846WYQ7"/>
<dbReference type="GO" id="GO:0016787">
    <property type="term" value="F:hydrolase activity"/>
    <property type="evidence" value="ECO:0007669"/>
    <property type="project" value="UniProtKB-KW"/>
</dbReference>
<comment type="caution">
    <text evidence="2">The sequence shown here is derived from an EMBL/GenBank/DDBJ whole genome shotgun (WGS) entry which is preliminary data.</text>
</comment>
<protein>
    <submittedName>
        <fullName evidence="2">Alpha/beta hydrolase</fullName>
    </submittedName>
</protein>
<dbReference type="InterPro" id="IPR029058">
    <property type="entry name" value="AB_hydrolase_fold"/>
</dbReference>
<dbReference type="PANTHER" id="PTHR43798">
    <property type="entry name" value="MONOACYLGLYCEROL LIPASE"/>
    <property type="match status" value="1"/>
</dbReference>
<dbReference type="InterPro" id="IPR000073">
    <property type="entry name" value="AB_hydrolase_1"/>
</dbReference>
<dbReference type="Gene3D" id="3.40.50.1820">
    <property type="entry name" value="alpha/beta hydrolase"/>
    <property type="match status" value="1"/>
</dbReference>
<name>A0A846WYQ7_9ACTN</name>
<dbReference type="Proteomes" id="UP000582646">
    <property type="component" value="Unassembled WGS sequence"/>
</dbReference>
<evidence type="ECO:0000313" key="2">
    <source>
        <dbReference type="EMBL" id="NKY18093.1"/>
    </source>
</evidence>
<feature type="domain" description="AB hydrolase-1" evidence="1">
    <location>
        <begin position="24"/>
        <end position="269"/>
    </location>
</feature>
<dbReference type="SUPFAM" id="SSF53474">
    <property type="entry name" value="alpha/beta-Hydrolases"/>
    <property type="match status" value="1"/>
</dbReference>